<feature type="domain" description="Peptidase S9 prolyl oligopeptidase catalytic" evidence="13">
    <location>
        <begin position="512"/>
        <end position="710"/>
    </location>
</feature>
<dbReference type="Proteomes" id="UP001208570">
    <property type="component" value="Unassembled WGS sequence"/>
</dbReference>
<keyword evidence="16" id="KW-1185">Reference proteome</keyword>
<evidence type="ECO:0000259" key="14">
    <source>
        <dbReference type="Pfam" id="PF00930"/>
    </source>
</evidence>
<evidence type="ECO:0008006" key="17">
    <source>
        <dbReference type="Google" id="ProtNLM"/>
    </source>
</evidence>
<comment type="caution">
    <text evidence="15">The sequence shown here is derived from an EMBL/GenBank/DDBJ whole genome shotgun (WGS) entry which is preliminary data.</text>
</comment>
<evidence type="ECO:0000256" key="6">
    <source>
        <dbReference type="ARBA" id="ARBA00022825"/>
    </source>
</evidence>
<dbReference type="EMBL" id="JAODUP010000251">
    <property type="protein sequence ID" value="KAK2155042.1"/>
    <property type="molecule type" value="Genomic_DNA"/>
</dbReference>
<evidence type="ECO:0000256" key="8">
    <source>
        <dbReference type="ARBA" id="ARBA00022989"/>
    </source>
</evidence>
<keyword evidence="3" id="KW-0645">Protease</keyword>
<sequence length="726" mass="82086">METFRIASVLVLVLAVYAAPVGAAPGLANDAEEANKIVKNPFTFDDIFNSSLSYRTFTVDWLKGQDVYVFEDEDGIYAFDIAANETELLVDRIILNQLNATRYYVSNDLRYVLLAYEVKSIFVTDNNIYYQASPHDSAQQVTTSGKDKILFNGIADWLYEEEILGSHIANWWSEDGQLVCYGMFNDSDVPLFKFHYYGPKTDVYGNIIEIAYPKAGHLTPGENSRGYLYVFNVSQLSGSHVLLRPPSELTHEDHYFTKVSWRDKVTVTVVWSNRAQNRTITTLCNVNNGICTEPDPPVVHIEGGQAYMTVLPRIVLSTGTWSHLAYITSEDNVEATITFLTDGQQEIKTIEGFEAERNLVYYISTDGDPRKRHLFRIGTPAADPAFQSPECLTCDLSPGYDYVSVSFSTSGRYYLLSLRGPEIPNYYLKATQYSFSQLLEDNADVAAKLAEKTLPIKQYLQIPIGGGYTGWAEILIPQEALQPGNNLKFPLLVETYAGPGSQAVDFRFETGFDTYMVSSHNIVYVRIDGRGTTSRGDAFKYLVYRKLATIEIDDQIAGARYLRDNLEYIDARKRPGIWGWSYGGFATAHAVANIANFFQCGMIGAALSDRRYYDSAHTERFMGYATPDDNAAGYDGTDVMRKVKLFTNKTLLIVHGTADDNVHFASSMQLIRSLTEAEIQFRLQVYPDQNHYFSRSSRHLYRLYSDFWLKDCWAFDSQAKQVKVLY</sequence>
<dbReference type="AlphaFoldDB" id="A0AAD9JLT2"/>
<dbReference type="Gene3D" id="3.40.50.1820">
    <property type="entry name" value="alpha/beta hydrolase"/>
    <property type="match status" value="1"/>
</dbReference>
<dbReference type="SUPFAM" id="SSF82171">
    <property type="entry name" value="DPP6 N-terminal domain-like"/>
    <property type="match status" value="1"/>
</dbReference>
<evidence type="ECO:0000256" key="7">
    <source>
        <dbReference type="ARBA" id="ARBA00022968"/>
    </source>
</evidence>
<keyword evidence="6" id="KW-0720">Serine protease</keyword>
<dbReference type="SUPFAM" id="SSF53474">
    <property type="entry name" value="alpha/beta-Hydrolases"/>
    <property type="match status" value="1"/>
</dbReference>
<evidence type="ECO:0000256" key="12">
    <source>
        <dbReference type="SAM" id="SignalP"/>
    </source>
</evidence>
<evidence type="ECO:0000313" key="16">
    <source>
        <dbReference type="Proteomes" id="UP001208570"/>
    </source>
</evidence>
<protein>
    <recommendedName>
        <fullName evidence="17">Venom dipeptidyl peptidase 4</fullName>
    </recommendedName>
</protein>
<keyword evidence="7" id="KW-0735">Signal-anchor</keyword>
<evidence type="ECO:0000256" key="9">
    <source>
        <dbReference type="ARBA" id="ARBA00023136"/>
    </source>
</evidence>
<organism evidence="15 16">
    <name type="scientific">Paralvinella palmiformis</name>
    <dbReference type="NCBI Taxonomy" id="53620"/>
    <lineage>
        <taxon>Eukaryota</taxon>
        <taxon>Metazoa</taxon>
        <taxon>Spiralia</taxon>
        <taxon>Lophotrochozoa</taxon>
        <taxon>Annelida</taxon>
        <taxon>Polychaeta</taxon>
        <taxon>Sedentaria</taxon>
        <taxon>Canalipalpata</taxon>
        <taxon>Terebellida</taxon>
        <taxon>Terebelliformia</taxon>
        <taxon>Alvinellidae</taxon>
        <taxon>Paralvinella</taxon>
    </lineage>
</organism>
<dbReference type="InterPro" id="IPR029058">
    <property type="entry name" value="AB_hydrolase_fold"/>
</dbReference>
<keyword evidence="12" id="KW-0732">Signal</keyword>
<reference evidence="15" key="1">
    <citation type="journal article" date="2023" name="Mol. Biol. Evol.">
        <title>Third-Generation Sequencing Reveals the Adaptive Role of the Epigenome in Three Deep-Sea Polychaetes.</title>
        <authorList>
            <person name="Perez M."/>
            <person name="Aroh O."/>
            <person name="Sun Y."/>
            <person name="Lan Y."/>
            <person name="Juniper S.K."/>
            <person name="Young C.R."/>
            <person name="Angers B."/>
            <person name="Qian P.Y."/>
        </authorList>
    </citation>
    <scope>NUCLEOTIDE SEQUENCE</scope>
    <source>
        <strain evidence="15">P08H-3</strain>
    </source>
</reference>
<dbReference type="InterPro" id="IPR050278">
    <property type="entry name" value="Serine_Prot_S9B/DPPIV"/>
</dbReference>
<keyword evidence="8" id="KW-1133">Transmembrane helix</keyword>
<dbReference type="InterPro" id="IPR001375">
    <property type="entry name" value="Peptidase_S9_cat"/>
</dbReference>
<accession>A0AAD9JLT2</accession>
<comment type="subcellular location">
    <subcellularLocation>
        <location evidence="11">Endomembrane system</location>
        <topology evidence="11">Single-pass membrane protein</topology>
    </subcellularLocation>
    <subcellularLocation>
        <location evidence="1">Membrane</location>
        <topology evidence="1">Single-pass type II membrane protein</topology>
    </subcellularLocation>
</comment>
<keyword evidence="9" id="KW-0472">Membrane</keyword>
<evidence type="ECO:0000256" key="2">
    <source>
        <dbReference type="ARBA" id="ARBA00022438"/>
    </source>
</evidence>
<feature type="chain" id="PRO_5042293140" description="Venom dipeptidyl peptidase 4" evidence="12">
    <location>
        <begin position="24"/>
        <end position="726"/>
    </location>
</feature>
<dbReference type="Pfam" id="PF00326">
    <property type="entry name" value="Peptidase_S9"/>
    <property type="match status" value="1"/>
</dbReference>
<dbReference type="GO" id="GO:0006508">
    <property type="term" value="P:proteolysis"/>
    <property type="evidence" value="ECO:0007669"/>
    <property type="project" value="UniProtKB-KW"/>
</dbReference>
<keyword evidence="10" id="KW-0325">Glycoprotein</keyword>
<dbReference type="PANTHER" id="PTHR11731">
    <property type="entry name" value="PROTEASE FAMILY S9B,C DIPEPTIDYL-PEPTIDASE IV-RELATED"/>
    <property type="match status" value="1"/>
</dbReference>
<dbReference type="GO" id="GO:0005886">
    <property type="term" value="C:plasma membrane"/>
    <property type="evidence" value="ECO:0007669"/>
    <property type="project" value="TreeGrafter"/>
</dbReference>
<keyword evidence="4" id="KW-0812">Transmembrane</keyword>
<evidence type="ECO:0000256" key="11">
    <source>
        <dbReference type="ARBA" id="ARBA00037847"/>
    </source>
</evidence>
<evidence type="ECO:0000259" key="13">
    <source>
        <dbReference type="Pfam" id="PF00326"/>
    </source>
</evidence>
<dbReference type="InterPro" id="IPR002469">
    <property type="entry name" value="Peptidase_S9B_N"/>
</dbReference>
<feature type="signal peptide" evidence="12">
    <location>
        <begin position="1"/>
        <end position="23"/>
    </location>
</feature>
<dbReference type="Gene3D" id="2.140.10.30">
    <property type="entry name" value="Dipeptidylpeptidase IV, N-terminal domain"/>
    <property type="match status" value="1"/>
</dbReference>
<evidence type="ECO:0000256" key="3">
    <source>
        <dbReference type="ARBA" id="ARBA00022670"/>
    </source>
</evidence>
<name>A0AAD9JLT2_9ANNE</name>
<dbReference type="GO" id="GO:0008239">
    <property type="term" value="F:dipeptidyl-peptidase activity"/>
    <property type="evidence" value="ECO:0007669"/>
    <property type="project" value="TreeGrafter"/>
</dbReference>
<feature type="domain" description="Dipeptidylpeptidase IV N-terminal" evidence="14">
    <location>
        <begin position="121"/>
        <end position="424"/>
    </location>
</feature>
<keyword evidence="5" id="KW-0378">Hydrolase</keyword>
<dbReference type="FunFam" id="3.40.50.1820:FF:000003">
    <property type="entry name" value="Dipeptidyl peptidase 4"/>
    <property type="match status" value="1"/>
</dbReference>
<dbReference type="GO" id="GO:0012505">
    <property type="term" value="C:endomembrane system"/>
    <property type="evidence" value="ECO:0007669"/>
    <property type="project" value="UniProtKB-SubCell"/>
</dbReference>
<dbReference type="GO" id="GO:0004177">
    <property type="term" value="F:aminopeptidase activity"/>
    <property type="evidence" value="ECO:0007669"/>
    <property type="project" value="UniProtKB-KW"/>
</dbReference>
<evidence type="ECO:0000313" key="15">
    <source>
        <dbReference type="EMBL" id="KAK2155042.1"/>
    </source>
</evidence>
<evidence type="ECO:0000256" key="4">
    <source>
        <dbReference type="ARBA" id="ARBA00022692"/>
    </source>
</evidence>
<evidence type="ECO:0000256" key="10">
    <source>
        <dbReference type="ARBA" id="ARBA00023180"/>
    </source>
</evidence>
<dbReference type="PANTHER" id="PTHR11731:SF200">
    <property type="entry name" value="DIPEPTIDYL PEPTIDASE 10, ISOFORM B"/>
    <property type="match status" value="1"/>
</dbReference>
<keyword evidence="2" id="KW-0031">Aminopeptidase</keyword>
<gene>
    <name evidence="15" type="ORF">LSH36_251g08017</name>
</gene>
<proteinExistence type="predicted"/>
<evidence type="ECO:0000256" key="5">
    <source>
        <dbReference type="ARBA" id="ARBA00022801"/>
    </source>
</evidence>
<dbReference type="GO" id="GO:0008236">
    <property type="term" value="F:serine-type peptidase activity"/>
    <property type="evidence" value="ECO:0007669"/>
    <property type="project" value="UniProtKB-KW"/>
</dbReference>
<dbReference type="Pfam" id="PF00930">
    <property type="entry name" value="DPPIV_N"/>
    <property type="match status" value="1"/>
</dbReference>
<evidence type="ECO:0000256" key="1">
    <source>
        <dbReference type="ARBA" id="ARBA00004606"/>
    </source>
</evidence>